<dbReference type="InterPro" id="IPR016163">
    <property type="entry name" value="Ald_DH_C"/>
</dbReference>
<dbReference type="OrthoDB" id="9804734at2"/>
<dbReference type="Gene3D" id="3.40.605.10">
    <property type="entry name" value="Aldehyde Dehydrogenase, Chain A, domain 1"/>
    <property type="match status" value="1"/>
</dbReference>
<dbReference type="PANTHER" id="PTHR11496">
    <property type="entry name" value="ALCOHOL DEHYDROGENASE"/>
    <property type="match status" value="1"/>
</dbReference>
<dbReference type="Pfam" id="PF25137">
    <property type="entry name" value="ADH_Fe_C"/>
    <property type="match status" value="1"/>
</dbReference>
<dbReference type="GO" id="GO:0008774">
    <property type="term" value="F:acetaldehyde dehydrogenase (acetylating) activity"/>
    <property type="evidence" value="ECO:0007669"/>
    <property type="project" value="UniProtKB-UniRule"/>
</dbReference>
<dbReference type="PROSITE" id="PS00913">
    <property type="entry name" value="ADH_IRON_1"/>
    <property type="match status" value="1"/>
</dbReference>
<name>A0A173T5J8_9FIRM</name>
<evidence type="ECO:0000256" key="5">
    <source>
        <dbReference type="ARBA" id="ARBA00023268"/>
    </source>
</evidence>
<dbReference type="AlphaFoldDB" id="A0A173T5J8"/>
<evidence type="ECO:0000256" key="1">
    <source>
        <dbReference type="ARBA" id="ARBA00001954"/>
    </source>
</evidence>
<dbReference type="InterPro" id="IPR015590">
    <property type="entry name" value="Aldehyde_DH_dom"/>
</dbReference>
<organism evidence="12 13">
    <name type="scientific">Turicibacter sanguinis</name>
    <dbReference type="NCBI Taxonomy" id="154288"/>
    <lineage>
        <taxon>Bacteria</taxon>
        <taxon>Bacillati</taxon>
        <taxon>Bacillota</taxon>
        <taxon>Erysipelotrichia</taxon>
        <taxon>Erysipelotrichales</taxon>
        <taxon>Turicibacteraceae</taxon>
        <taxon>Turicibacter</taxon>
    </lineage>
</organism>
<evidence type="ECO:0000256" key="8">
    <source>
        <dbReference type="PIRNR" id="PIRNR000111"/>
    </source>
</evidence>
<reference evidence="12 13" key="1">
    <citation type="journal article" date="2019" name="Nat. Med.">
        <title>A library of human gut bacterial isolates paired with longitudinal multiomics data enables mechanistic microbiome research.</title>
        <authorList>
            <person name="Poyet M."/>
            <person name="Groussin M."/>
            <person name="Gibbons S.M."/>
            <person name="Avila-Pacheco J."/>
            <person name="Jiang X."/>
            <person name="Kearney S.M."/>
            <person name="Perrotta A.R."/>
            <person name="Berdy B."/>
            <person name="Zhao S."/>
            <person name="Lieberman T.D."/>
            <person name="Swanson P.K."/>
            <person name="Smith M."/>
            <person name="Roesemann S."/>
            <person name="Alexander J.E."/>
            <person name="Rich S.A."/>
            <person name="Livny J."/>
            <person name="Vlamakis H."/>
            <person name="Clish C."/>
            <person name="Bullock K."/>
            <person name="Deik A."/>
            <person name="Scott J."/>
            <person name="Pierce K.A."/>
            <person name="Xavier R.J."/>
            <person name="Alm E.J."/>
        </authorList>
    </citation>
    <scope>NUCLEOTIDE SEQUENCE [LARGE SCALE GENOMIC DNA]</scope>
    <source>
        <strain evidence="12 13">BIOML-A198</strain>
    </source>
</reference>
<dbReference type="GO" id="GO:0006066">
    <property type="term" value="P:alcohol metabolic process"/>
    <property type="evidence" value="ECO:0007669"/>
    <property type="project" value="InterPro"/>
</dbReference>
<dbReference type="InterPro" id="IPR016162">
    <property type="entry name" value="Ald_DH_N"/>
</dbReference>
<sequence length="865" mass="94249">MTNKITNVDELMSTLETVRAAQREFAKFTQEQVDELFYKAAMAINNLRIPLAQMAVEETGMGLVEDKVIKNHYASEYIYNKYRDEKTCGVLSEDLSFGIQKVAEPVGVIGAVIPTTNPTSTACFKCLMAIKTRNAIVISAHPRAKNCTNYTAKVIRETIEAAGAPKGLIAWIDEPSIELTNTVMKEVDLILATGGPGMVKSAYSSGTPAIGVGAGNTPVIFHKTCNVPMAVNSLLLSKTFDYGVICASEQSIIVDESIYENVKAELKKRGALLLNKKQLDAVRETIIVNGALNAKIVGQPAWKIAELAGFEVPKDTKVLVGEVTDTSLEEPFAHEKLSVVLAMYKSTNHEQAVEMAYTLVEHSGLGHTSAIYADELRAEADIQAMASRMRTTTFLINQPTAHGGIGDLFNFALAPSLTLGCGSWGNNSVSENVGPKHLINIKTIAKRRENMLWFKVPAKVYYKFGCLPIALEDLKFDGKKRAFIVTDKVLFDLGYTKHVTDELDKYGIQYTICTDVHPDPLLSDAKKGAQAMAEFKPDTIIALGGGSAMDAAKIMWVLYEHPETNFQDLAMRFMDVRKRIFRFPQMGKKASLVCIATSAGTGSEVTPFAVITDDETGVKYPLADYELTPTMAIVDPVLMLSMPKGLCAASGIDVLTHALESLVATVATEYTIPLSLESAKLVFDYLPESYHGGAEAKVAKEKMANASCMAGMAFSNAMLGLCHSMAHKLGSAFHIPHGIANALLINEVIKYNATDAPFKQGTFPQYETPQAIERYAKAAEYCGLTGRTNEEKIQALLNKINELKAEINIPMSISECGVSEADFLAAVDKLAVDAFDDQCTGANPRYPLIEDIKQLYLNAFYGEAK</sequence>
<dbReference type="PANTHER" id="PTHR11496:SF83">
    <property type="entry name" value="HYDROXYACID-OXOACID TRANSHYDROGENASE, MITOCHONDRIAL"/>
    <property type="match status" value="1"/>
</dbReference>
<comment type="similarity">
    <text evidence="7 8">In the C-terminal section; belongs to the iron-containing alcohol dehydrogenase family.</text>
</comment>
<dbReference type="InterPro" id="IPR012079">
    <property type="entry name" value="Bifunc_Ald-ADH"/>
</dbReference>
<dbReference type="PROSITE" id="PS00060">
    <property type="entry name" value="ADH_IRON_2"/>
    <property type="match status" value="1"/>
</dbReference>
<evidence type="ECO:0000313" key="12">
    <source>
        <dbReference type="EMBL" id="MTK22389.1"/>
    </source>
</evidence>
<dbReference type="InterPro" id="IPR056798">
    <property type="entry name" value="ADH_Fe_C"/>
</dbReference>
<dbReference type="EMBL" id="WMQE01000037">
    <property type="protein sequence ID" value="MTK22389.1"/>
    <property type="molecule type" value="Genomic_DNA"/>
</dbReference>
<evidence type="ECO:0000259" key="9">
    <source>
        <dbReference type="Pfam" id="PF00171"/>
    </source>
</evidence>
<evidence type="ECO:0000313" key="13">
    <source>
        <dbReference type="Proteomes" id="UP000487649"/>
    </source>
</evidence>
<dbReference type="PIRSF" id="PIRSF000111">
    <property type="entry name" value="ALDH_ADH"/>
    <property type="match status" value="1"/>
</dbReference>
<dbReference type="Proteomes" id="UP000487649">
    <property type="component" value="Unassembled WGS sequence"/>
</dbReference>
<keyword evidence="4" id="KW-0520">NAD</keyword>
<dbReference type="GO" id="GO:0015976">
    <property type="term" value="P:carbon utilization"/>
    <property type="evidence" value="ECO:0007669"/>
    <property type="project" value="InterPro"/>
</dbReference>
<protein>
    <recommendedName>
        <fullName evidence="8">Aldehyde-alcohol dehydrogenase</fullName>
    </recommendedName>
</protein>
<dbReference type="Pfam" id="PF00465">
    <property type="entry name" value="Fe-ADH"/>
    <property type="match status" value="1"/>
</dbReference>
<dbReference type="InterPro" id="IPR039697">
    <property type="entry name" value="Alcohol_dehydrogenase_Fe"/>
</dbReference>
<proteinExistence type="inferred from homology"/>
<evidence type="ECO:0000259" key="10">
    <source>
        <dbReference type="Pfam" id="PF00465"/>
    </source>
</evidence>
<gene>
    <name evidence="12" type="primary">adhE</name>
    <name evidence="12" type="synonym">adhC</name>
    <name evidence="12" type="ORF">GMA92_13300</name>
</gene>
<evidence type="ECO:0000256" key="2">
    <source>
        <dbReference type="ARBA" id="ARBA00023002"/>
    </source>
</evidence>
<dbReference type="SUPFAM" id="SSF53720">
    <property type="entry name" value="ALDH-like"/>
    <property type="match status" value="1"/>
</dbReference>
<dbReference type="RefSeq" id="WP_006783246.1">
    <property type="nucleotide sequence ID" value="NZ_CABJBH010000001.1"/>
</dbReference>
<dbReference type="Pfam" id="PF00171">
    <property type="entry name" value="Aldedh"/>
    <property type="match status" value="1"/>
</dbReference>
<dbReference type="Gene3D" id="1.20.1090.10">
    <property type="entry name" value="Dehydroquinate synthase-like - alpha domain"/>
    <property type="match status" value="1"/>
</dbReference>
<evidence type="ECO:0000256" key="3">
    <source>
        <dbReference type="ARBA" id="ARBA00023004"/>
    </source>
</evidence>
<dbReference type="GO" id="GO:0004022">
    <property type="term" value="F:alcohol dehydrogenase (NAD+) activity"/>
    <property type="evidence" value="ECO:0007669"/>
    <property type="project" value="UniProtKB-UniRule"/>
</dbReference>
<dbReference type="GO" id="GO:0046872">
    <property type="term" value="F:metal ion binding"/>
    <property type="evidence" value="ECO:0007669"/>
    <property type="project" value="InterPro"/>
</dbReference>
<evidence type="ECO:0000259" key="11">
    <source>
        <dbReference type="Pfam" id="PF25137"/>
    </source>
</evidence>
<dbReference type="Gene3D" id="3.40.309.10">
    <property type="entry name" value="Aldehyde Dehydrogenase, Chain A, domain 2"/>
    <property type="match status" value="1"/>
</dbReference>
<dbReference type="Gene3D" id="3.40.50.1970">
    <property type="match status" value="1"/>
</dbReference>
<dbReference type="CDD" id="cd08178">
    <property type="entry name" value="AAD_C"/>
    <property type="match status" value="1"/>
</dbReference>
<dbReference type="InterPro" id="IPR016161">
    <property type="entry name" value="Ald_DH/histidinol_DH"/>
</dbReference>
<dbReference type="InterPro" id="IPR001670">
    <property type="entry name" value="ADH_Fe/GldA"/>
</dbReference>
<evidence type="ECO:0000256" key="4">
    <source>
        <dbReference type="ARBA" id="ARBA00023027"/>
    </source>
</evidence>
<dbReference type="NCBIfam" id="NF010378">
    <property type="entry name" value="PRK13805.1"/>
    <property type="match status" value="1"/>
</dbReference>
<comment type="caution">
    <text evidence="12">The sequence shown here is derived from an EMBL/GenBank/DDBJ whole genome shotgun (WGS) entry which is preliminary data.</text>
</comment>
<dbReference type="CDD" id="cd07122">
    <property type="entry name" value="ALDH_F20_ACDH"/>
    <property type="match status" value="1"/>
</dbReference>
<feature type="domain" description="Alcohol dehydrogenase iron-type/glycerol dehydrogenase GldA" evidence="10">
    <location>
        <begin position="457"/>
        <end position="636"/>
    </location>
</feature>
<keyword evidence="2 8" id="KW-0560">Oxidoreductase</keyword>
<accession>A0A173T5J8</accession>
<feature type="domain" description="Aldehyde dehydrogenase" evidence="9">
    <location>
        <begin position="12"/>
        <end position="270"/>
    </location>
</feature>
<dbReference type="FunFam" id="1.20.1090.10:FF:000001">
    <property type="entry name" value="Aldehyde-alcohol dehydrogenase"/>
    <property type="match status" value="1"/>
</dbReference>
<dbReference type="GeneID" id="60059175"/>
<dbReference type="InterPro" id="IPR018211">
    <property type="entry name" value="ADH_Fe_CS"/>
</dbReference>
<comment type="similarity">
    <text evidence="6 8">In the N-terminal section; belongs to the aldehyde dehydrogenase family.</text>
</comment>
<evidence type="ECO:0000256" key="6">
    <source>
        <dbReference type="ARBA" id="ARBA00035641"/>
    </source>
</evidence>
<keyword evidence="3" id="KW-0408">Iron</keyword>
<keyword evidence="5" id="KW-0511">Multifunctional enzyme</keyword>
<dbReference type="FunFam" id="3.40.50.1970:FF:000002">
    <property type="entry name" value="Aldehyde-alcohol dehydrogenase"/>
    <property type="match status" value="1"/>
</dbReference>
<dbReference type="SUPFAM" id="SSF56796">
    <property type="entry name" value="Dehydroquinate synthase-like"/>
    <property type="match status" value="1"/>
</dbReference>
<evidence type="ECO:0000256" key="7">
    <source>
        <dbReference type="ARBA" id="ARBA00035645"/>
    </source>
</evidence>
<dbReference type="InterPro" id="IPR034789">
    <property type="entry name" value="AAD_C"/>
</dbReference>
<feature type="domain" description="Fe-containing alcohol dehydrogenase-like C-terminal" evidence="11">
    <location>
        <begin position="648"/>
        <end position="859"/>
    </location>
</feature>
<comment type="cofactor">
    <cofactor evidence="1">
        <name>Fe(2+)</name>
        <dbReference type="ChEBI" id="CHEBI:29033"/>
    </cofactor>
</comment>